<keyword evidence="2" id="KW-1185">Reference proteome</keyword>
<dbReference type="InterPro" id="IPR052634">
    <property type="entry name" value="Sperm_flagellar-bone_growth"/>
</dbReference>
<protein>
    <submittedName>
        <fullName evidence="1">Uncharacterized protein</fullName>
    </submittedName>
</protein>
<dbReference type="PANTHER" id="PTHR14919">
    <property type="entry name" value="KPL2-RELATED"/>
    <property type="match status" value="1"/>
</dbReference>
<dbReference type="STRING" id="46731.A0A3M6TJ05"/>
<name>A0A3M6TJ05_POCDA</name>
<proteinExistence type="predicted"/>
<reference evidence="1 2" key="1">
    <citation type="journal article" date="2018" name="Sci. Rep.">
        <title>Comparative analysis of the Pocillopora damicornis genome highlights role of immune system in coral evolution.</title>
        <authorList>
            <person name="Cunning R."/>
            <person name="Bay R.A."/>
            <person name="Gillette P."/>
            <person name="Baker A.C."/>
            <person name="Traylor-Knowles N."/>
        </authorList>
    </citation>
    <scope>NUCLEOTIDE SEQUENCE [LARGE SCALE GENOMIC DNA]</scope>
    <source>
        <strain evidence="1">RSMAS</strain>
        <tissue evidence="1">Whole animal</tissue>
    </source>
</reference>
<accession>A0A3M6TJ05</accession>
<comment type="caution">
    <text evidence="1">The sequence shown here is derived from an EMBL/GenBank/DDBJ whole genome shotgun (WGS) entry which is preliminary data.</text>
</comment>
<dbReference type="PANTHER" id="PTHR14919:SF0">
    <property type="entry name" value="SPERM FLAGELLAR PROTEIN 2"/>
    <property type="match status" value="1"/>
</dbReference>
<dbReference type="Proteomes" id="UP000275408">
    <property type="component" value="Unassembled WGS sequence"/>
</dbReference>
<dbReference type="EMBL" id="RCHS01003518">
    <property type="protein sequence ID" value="RMX41234.1"/>
    <property type="molecule type" value="Genomic_DNA"/>
</dbReference>
<gene>
    <name evidence="1" type="ORF">pdam_00013259</name>
</gene>
<evidence type="ECO:0000313" key="1">
    <source>
        <dbReference type="EMBL" id="RMX41234.1"/>
    </source>
</evidence>
<evidence type="ECO:0000313" key="2">
    <source>
        <dbReference type="Proteomes" id="UP000275408"/>
    </source>
</evidence>
<organism evidence="1 2">
    <name type="scientific">Pocillopora damicornis</name>
    <name type="common">Cauliflower coral</name>
    <name type="synonym">Millepora damicornis</name>
    <dbReference type="NCBI Taxonomy" id="46731"/>
    <lineage>
        <taxon>Eukaryota</taxon>
        <taxon>Metazoa</taxon>
        <taxon>Cnidaria</taxon>
        <taxon>Anthozoa</taxon>
        <taxon>Hexacorallia</taxon>
        <taxon>Scleractinia</taxon>
        <taxon>Astrocoeniina</taxon>
        <taxon>Pocilloporidae</taxon>
        <taxon>Pocillopora</taxon>
    </lineage>
</organism>
<dbReference type="AlphaFoldDB" id="A0A3M6TJ05"/>
<dbReference type="OrthoDB" id="62528at2759"/>
<sequence>MCSQILHGQKPYGASLSLLLRLKQLTKRQVDLNFEQLVQRYQAKQKQQEDLAFKAKFEEEERMRKYLQGQRRQGLDKSKQAKQKQLEMMGKIRDATVRIPKPPDSKVKFTELL</sequence>